<dbReference type="RefSeq" id="XP_028864344.1">
    <property type="nucleotide sequence ID" value="XM_029008012.1"/>
</dbReference>
<evidence type="ECO:0000256" key="1">
    <source>
        <dbReference type="SAM" id="MobiDB-lite"/>
    </source>
</evidence>
<accession>A0A1D3TEL8</accession>
<dbReference type="Proteomes" id="UP000219813">
    <property type="component" value="Chromosome 14"/>
</dbReference>
<organism evidence="3 4">
    <name type="scientific">Plasmodium malariae</name>
    <dbReference type="NCBI Taxonomy" id="5858"/>
    <lineage>
        <taxon>Eukaryota</taxon>
        <taxon>Sar</taxon>
        <taxon>Alveolata</taxon>
        <taxon>Apicomplexa</taxon>
        <taxon>Aconoidasida</taxon>
        <taxon>Haemosporida</taxon>
        <taxon>Plasmodiidae</taxon>
        <taxon>Plasmodium</taxon>
        <taxon>Plasmodium (Plasmodium)</taxon>
    </lineage>
</organism>
<dbReference type="OrthoDB" id="391704at2759"/>
<evidence type="ECO:0000256" key="2">
    <source>
        <dbReference type="SAM" id="SignalP"/>
    </source>
</evidence>
<dbReference type="AlphaFoldDB" id="A0A1D3TEL8"/>
<proteinExistence type="predicted"/>
<feature type="compositionally biased region" description="Low complexity" evidence="1">
    <location>
        <begin position="857"/>
        <end position="866"/>
    </location>
</feature>
<evidence type="ECO:0000313" key="4">
    <source>
        <dbReference type="Proteomes" id="UP000219813"/>
    </source>
</evidence>
<keyword evidence="2" id="KW-0732">Signal</keyword>
<feature type="signal peptide" evidence="2">
    <location>
        <begin position="1"/>
        <end position="20"/>
    </location>
</feature>
<dbReference type="VEuPathDB" id="PlasmoDB:PmUG01_14044700"/>
<feature type="chain" id="PRO_5008921438" evidence="2">
    <location>
        <begin position="21"/>
        <end position="1244"/>
    </location>
</feature>
<dbReference type="OMA" id="MYNIENT"/>
<reference evidence="3 4" key="1">
    <citation type="submission" date="2016-06" db="EMBL/GenBank/DDBJ databases">
        <authorList>
            <consortium name="Pathogen Informatics"/>
        </authorList>
    </citation>
    <scope>NUCLEOTIDE SEQUENCE [LARGE SCALE GENOMIC DNA]</scope>
</reference>
<name>A0A1D3TEL8_PLAMA</name>
<keyword evidence="4" id="KW-1185">Reference proteome</keyword>
<gene>
    <name evidence="3" type="primary">PmUG01_14044700</name>
    <name evidence="3" type="ORF">PMUG01_14044700</name>
</gene>
<protein>
    <submittedName>
        <fullName evidence="3">Uncharacterized protein</fullName>
    </submittedName>
</protein>
<dbReference type="GeneID" id="39871758"/>
<sequence>MNHVIIFLLLLINYGKYVTGNENEGKSPNDNSESDDYDLDEKWKLYPLETNPFIDLLHPNFKGDFIRCIDEYYIYETKEYNEYKIQRYNSLKNNKKFQKKQFNCAINILVHGRPNSRSAVDYRIWSAPANIMKHEAMLKKKYSKYILYTPFVSLANFIGTEGVYTHVNFAYILANRLSLTFKNMLEDDTCYNYDVFIHSHCFGANIVRLILTSHKDIWKILDTSFINSTYEREVLSILDDNFKLSLKDINILTDRSHIQIRKDPYFKTCKNYLYKSFQRKITNKKETVYFDDIFDDYNVKYDVFKEDFNSMYNSTNYNDGDNTTSDDILKNPIEKNDEENEQPSYRKGKENQINRFVKRLHFYILNKKFNLLGITATGPPLIGFVSNMEDIKVGHQKFMRYKFLFRTLPSSFRSKMFKTRDAQELIHVVNPQLLCLLAVNEKINYDYTNDEGSLISFFKSVSYYSDLDNDELISMHSSLGLHSSFHMRSLSYYLLNFRNEYFHRTYSIPVYLSDINVSNNYPFFEYLKKCDVCSNIKHKYIEQFVSYINEIVNYEQKPQPFIPNRYVYKNPFLKHYVVPYMQENTIYSSHSILGTGRTNLLLYSFDIYRHIAITGFSNNNVVTNNIEIISDSDPLVFYNWLTYSGNQNYLNCENFIQDVFVYSDNLNMNMMKNLFNVFLTTHYVKFFIFTKTNSADIYRSLYRTLRSFSLPLSNVILRKQRKKDVIFPLLSTTELDYQEGLVYEYLGVFTNFLRNYSQNNSYFNITDDNFLISQRAFKKLQKRYIKGLKLKLKEMDVFIKENKTFKDIKNKIQRMYNIENTRCSNEGDLENNENVVDFSTFESYLIEDSSDDDSDDSSSSTSNNSTATSYVKHHGIYLHIKRSMFLKEAFESIRAYNESYNCVHFIEFIIRNAMHEHIEDHLNNLSEVNSCLFGINEEIELSYISKYCNYDQQAYFHIKKNYNSKGIFSVRGLIDCSHEKYSHLKLCENSILLKKFFHKSLDTIVSGLHDKEKKRMTEMREAIEKGMEVSDILSLSNDSLAAVFHNKNEDIANFTINACFKVLDTSDIDNFFFKDDDKEGNTEDLKGREKFKDAHNHDMIFCTQVTLPVFLNKLIIKSVNDVYLRAIRNIMKNGFFRDVYSIRGNDEPYDSFVYFFDNFSYVYNIKKRYESINKIRTFNTPQTIKWNYFYYLLKYDSKINYNDDVFLKEFFYGKTFNTVKPRIDNIMHKFMTHFTVFFYLFKVK</sequence>
<feature type="region of interest" description="Disordered" evidence="1">
    <location>
        <begin position="848"/>
        <end position="867"/>
    </location>
</feature>
<evidence type="ECO:0000313" key="3">
    <source>
        <dbReference type="EMBL" id="SCP03390.1"/>
    </source>
</evidence>
<dbReference type="KEGG" id="pmal:PMUG01_14044700"/>
<dbReference type="EMBL" id="LT594635">
    <property type="protein sequence ID" value="SCP03390.1"/>
    <property type="molecule type" value="Genomic_DNA"/>
</dbReference>